<dbReference type="OrthoDB" id="6046378at2"/>
<evidence type="ECO:0008006" key="4">
    <source>
        <dbReference type="Google" id="ProtNLM"/>
    </source>
</evidence>
<accession>A0A1L3FRH1</accession>
<dbReference type="EMBL" id="CP017637">
    <property type="protein sequence ID" value="APG15955.1"/>
    <property type="molecule type" value="Genomic_DNA"/>
</dbReference>
<dbReference type="Proteomes" id="UP000181962">
    <property type="component" value="Chromosome"/>
</dbReference>
<protein>
    <recommendedName>
        <fullName evidence="4">Terminase</fullName>
    </recommendedName>
</protein>
<name>A0A1L3FRH1_BRAJP</name>
<sequence length="150" mass="16267">MGQIPPTAATSYRRPPISRASAIRTPRGKMPRPRKPAAKALVEGRHIINAGRYKRNDPTGAEIGAPPTWLNEQQANAWREFASELPWLNASHRCLVSIASVLRARLQSGAEMGTKSLSLLRLCLSSMGATPADASKISWAPAEEADDLLD</sequence>
<feature type="region of interest" description="Disordered" evidence="1">
    <location>
        <begin position="1"/>
        <end position="34"/>
    </location>
</feature>
<reference evidence="2 3" key="1">
    <citation type="submission" date="2016-11" db="EMBL/GenBank/DDBJ databases">
        <title>Complete Genome Sequence of Bradyrhizobium sp. strain J5, an isolated from soybean nodule in Hokkaido.</title>
        <authorList>
            <person name="Kanehara K."/>
        </authorList>
    </citation>
    <scope>NUCLEOTIDE SEQUENCE [LARGE SCALE GENOMIC DNA]</scope>
    <source>
        <strain evidence="2 3">J5</strain>
    </source>
</reference>
<proteinExistence type="predicted"/>
<evidence type="ECO:0000313" key="3">
    <source>
        <dbReference type="Proteomes" id="UP000181962"/>
    </source>
</evidence>
<dbReference type="AlphaFoldDB" id="A0A1L3FRH1"/>
<gene>
    <name evidence="2" type="ORF">BKD09_47510</name>
</gene>
<evidence type="ECO:0000256" key="1">
    <source>
        <dbReference type="SAM" id="MobiDB-lite"/>
    </source>
</evidence>
<evidence type="ECO:0000313" key="2">
    <source>
        <dbReference type="EMBL" id="APG15955.1"/>
    </source>
</evidence>
<organism evidence="2 3">
    <name type="scientific">Bradyrhizobium japonicum</name>
    <dbReference type="NCBI Taxonomy" id="375"/>
    <lineage>
        <taxon>Bacteria</taxon>
        <taxon>Pseudomonadati</taxon>
        <taxon>Pseudomonadota</taxon>
        <taxon>Alphaproteobacteria</taxon>
        <taxon>Hyphomicrobiales</taxon>
        <taxon>Nitrobacteraceae</taxon>
        <taxon>Bradyrhizobium</taxon>
    </lineage>
</organism>